<dbReference type="AlphaFoldDB" id="A0A379LI51"/>
<dbReference type="GO" id="GO:0009279">
    <property type="term" value="C:cell outer membrane"/>
    <property type="evidence" value="ECO:0007669"/>
    <property type="project" value="TreeGrafter"/>
</dbReference>
<reference evidence="4 5" key="1">
    <citation type="submission" date="2018-06" db="EMBL/GenBank/DDBJ databases">
        <authorList>
            <consortium name="Pathogen Informatics"/>
            <person name="Doyle S."/>
        </authorList>
    </citation>
    <scope>NUCLEOTIDE SEQUENCE [LARGE SCALE GENOMIC DNA]</scope>
    <source>
        <strain evidence="4 5">NCTC10526</strain>
    </source>
</reference>
<organism evidence="4 5">
    <name type="scientific">Psychrobacter phenylpyruvicus</name>
    <dbReference type="NCBI Taxonomy" id="29432"/>
    <lineage>
        <taxon>Bacteria</taxon>
        <taxon>Pseudomonadati</taxon>
        <taxon>Pseudomonadota</taxon>
        <taxon>Gammaproteobacteria</taxon>
        <taxon>Moraxellales</taxon>
        <taxon>Moraxellaceae</taxon>
        <taxon>Psychrobacter</taxon>
    </lineage>
</organism>
<proteinExistence type="inferred from homology"/>
<feature type="region of interest" description="Disordered" evidence="2">
    <location>
        <begin position="121"/>
        <end position="154"/>
    </location>
</feature>
<evidence type="ECO:0000256" key="1">
    <source>
        <dbReference type="ARBA" id="ARBA00038420"/>
    </source>
</evidence>
<evidence type="ECO:0000313" key="4">
    <source>
        <dbReference type="EMBL" id="SUD90246.1"/>
    </source>
</evidence>
<dbReference type="Gene3D" id="2.70.70.10">
    <property type="entry name" value="Glucose Permease (Domain IIA)"/>
    <property type="match status" value="1"/>
</dbReference>
<dbReference type="InterPro" id="IPR016047">
    <property type="entry name" value="M23ase_b-sheet_dom"/>
</dbReference>
<evidence type="ECO:0000256" key="2">
    <source>
        <dbReference type="SAM" id="MobiDB-lite"/>
    </source>
</evidence>
<dbReference type="RefSeq" id="WP_051584395.1">
    <property type="nucleotide sequence ID" value="NZ_CAJHAQ010000001.1"/>
</dbReference>
<dbReference type="CDD" id="cd12797">
    <property type="entry name" value="M23_peptidase"/>
    <property type="match status" value="1"/>
</dbReference>
<dbReference type="Pfam" id="PF01551">
    <property type="entry name" value="Peptidase_M23"/>
    <property type="match status" value="1"/>
</dbReference>
<dbReference type="InterPro" id="IPR018392">
    <property type="entry name" value="LysM"/>
</dbReference>
<dbReference type="InterPro" id="IPR050570">
    <property type="entry name" value="Cell_wall_metabolism_enzyme"/>
</dbReference>
<dbReference type="SUPFAM" id="SSF51261">
    <property type="entry name" value="Duplicated hybrid motif"/>
    <property type="match status" value="1"/>
</dbReference>
<keyword evidence="4" id="KW-0378">Hydrolase</keyword>
<dbReference type="CDD" id="cd00118">
    <property type="entry name" value="LysM"/>
    <property type="match status" value="1"/>
</dbReference>
<dbReference type="PANTHER" id="PTHR21666">
    <property type="entry name" value="PEPTIDASE-RELATED"/>
    <property type="match status" value="1"/>
</dbReference>
<accession>A0A379LI51</accession>
<feature type="domain" description="LysM" evidence="3">
    <location>
        <begin position="66"/>
        <end position="110"/>
    </location>
</feature>
<dbReference type="STRING" id="1123034.GCA_000685805_01182"/>
<dbReference type="PANTHER" id="PTHR21666:SF263">
    <property type="entry name" value="MUREIN HYDROLASE ACTIVATOR NLPD"/>
    <property type="match status" value="1"/>
</dbReference>
<dbReference type="Pfam" id="PF01476">
    <property type="entry name" value="LysM"/>
    <property type="match status" value="1"/>
</dbReference>
<dbReference type="Gene3D" id="3.10.350.10">
    <property type="entry name" value="LysM domain"/>
    <property type="match status" value="1"/>
</dbReference>
<dbReference type="GO" id="GO:0004222">
    <property type="term" value="F:metalloendopeptidase activity"/>
    <property type="evidence" value="ECO:0007669"/>
    <property type="project" value="TreeGrafter"/>
</dbReference>
<name>A0A379LI51_9GAMM</name>
<dbReference type="EMBL" id="UGVC01000001">
    <property type="protein sequence ID" value="SUD90246.1"/>
    <property type="molecule type" value="Genomic_DNA"/>
</dbReference>
<dbReference type="InterPro" id="IPR036779">
    <property type="entry name" value="LysM_dom_sf"/>
</dbReference>
<sequence length="273" mass="29012">MSSIFLTGNSEGTHLAASSKLNSSTKVKGLALAVLGGALMLSGCATKPTYQPTGPVVQVDARGVPNYYKVQSGDTVSHIAARYGLNYRQIGALNRLDSRYTIYAGQWLKLWEGGGNVVANRPVNTRPSTPPVQTRAPVSTPSYTPPPTATTTKGYAYPTSNPVVKNFNANSGDMGMWFSGSIGDPVLASKAGVVMYAGNGLPEYGNLIMIRHDSRYITVYAHNNQILVNEGDQVQAGQRIATMGSTGQTTMVGLQFQVRENGTPIDPRAVLGL</sequence>
<dbReference type="GO" id="GO:0032153">
    <property type="term" value="C:cell division site"/>
    <property type="evidence" value="ECO:0007669"/>
    <property type="project" value="TreeGrafter"/>
</dbReference>
<protein>
    <submittedName>
        <fullName evidence="4">Murein hydrolase activator NlpD</fullName>
    </submittedName>
</protein>
<dbReference type="PROSITE" id="PS51782">
    <property type="entry name" value="LYSM"/>
    <property type="match status" value="1"/>
</dbReference>
<keyword evidence="5" id="KW-1185">Reference proteome</keyword>
<comment type="similarity">
    <text evidence="1">Belongs to the E.coli NlpD/Haemophilus LppB family.</text>
</comment>
<dbReference type="Proteomes" id="UP000254123">
    <property type="component" value="Unassembled WGS sequence"/>
</dbReference>
<gene>
    <name evidence="4" type="primary">nlpD</name>
    <name evidence="4" type="ORF">NCTC10526_00569</name>
</gene>
<dbReference type="InterPro" id="IPR011055">
    <property type="entry name" value="Dup_hybrid_motif"/>
</dbReference>
<evidence type="ECO:0000259" key="3">
    <source>
        <dbReference type="PROSITE" id="PS51782"/>
    </source>
</evidence>
<evidence type="ECO:0000313" key="5">
    <source>
        <dbReference type="Proteomes" id="UP000254123"/>
    </source>
</evidence>
<dbReference type="SMART" id="SM00257">
    <property type="entry name" value="LysM"/>
    <property type="match status" value="1"/>
</dbReference>